<organism evidence="3">
    <name type="scientific">freshwater metagenome</name>
    <dbReference type="NCBI Taxonomy" id="449393"/>
    <lineage>
        <taxon>unclassified sequences</taxon>
        <taxon>metagenomes</taxon>
        <taxon>ecological metagenomes</taxon>
    </lineage>
</organism>
<protein>
    <submittedName>
        <fullName evidence="3">Unannotated protein</fullName>
    </submittedName>
</protein>
<accession>A0A6J6FYL3</accession>
<dbReference type="PANTHER" id="PTHR43094">
    <property type="entry name" value="AMINOTRANSFERASE"/>
    <property type="match status" value="1"/>
</dbReference>
<keyword evidence="2" id="KW-0663">Pyridoxal phosphate</keyword>
<evidence type="ECO:0000256" key="1">
    <source>
        <dbReference type="ARBA" id="ARBA00008954"/>
    </source>
</evidence>
<dbReference type="InterPro" id="IPR015421">
    <property type="entry name" value="PyrdxlP-dep_Trfase_major"/>
</dbReference>
<dbReference type="EMBL" id="CAEZZZ010000070">
    <property type="protein sequence ID" value="CAB4783547.1"/>
    <property type="molecule type" value="Genomic_DNA"/>
</dbReference>
<dbReference type="InterPro" id="IPR015422">
    <property type="entry name" value="PyrdxlP-dep_Trfase_small"/>
</dbReference>
<proteinExistence type="inferred from homology"/>
<dbReference type="InterPro" id="IPR049704">
    <property type="entry name" value="Aminotrans_3_PPA_site"/>
</dbReference>
<dbReference type="Pfam" id="PF00202">
    <property type="entry name" value="Aminotran_3"/>
    <property type="match status" value="1"/>
</dbReference>
<dbReference type="AlphaFoldDB" id="A0A6J6FYL3"/>
<dbReference type="PROSITE" id="PS00600">
    <property type="entry name" value="AA_TRANSFER_CLASS_3"/>
    <property type="match status" value="1"/>
</dbReference>
<sequence>MTEPKANPEKGAQVYAADRAHVFHSWSAQAQIKPMTIAGAQGSYFWDYDGNTYLDFSCQLVFTNIGHQHPKVVKAIQEQAAVLTTIAPQHANDARNEAAKRIVELAGSKFNKVFFTAAGADAVENAIRMARLHTGKSKVLSTYRSYHGNTGASINATGDPRRFPNEFATGHVHFWGPYLYRSAFWASDEAQECKRALEHLEQTIIFEGPKTIAAIIIESVPGTAGVLTPPPGYLDGLRALCDKYEIMWIADEVMAGFGRTGKWFAYQHCNSLPDLIVFAKGITSGYVPLGGVVISEAIAKTFDDRVFPGGLTYSGHPLACATAVATVDAMKDEKMVENAAHIGETILGPGLRELAKKHKVIGDIRGNGVFWGIDMVTDRATREPLAPYGGTSPAMNELVAECKKNGLMPFNNFNRIHMAPPCNISEADARKGLEILDKSLAVVAKYYTGA</sequence>
<dbReference type="GO" id="GO:0005829">
    <property type="term" value="C:cytosol"/>
    <property type="evidence" value="ECO:0007669"/>
    <property type="project" value="TreeGrafter"/>
</dbReference>
<evidence type="ECO:0000313" key="5">
    <source>
        <dbReference type="EMBL" id="CAB4783547.1"/>
    </source>
</evidence>
<dbReference type="InterPro" id="IPR005814">
    <property type="entry name" value="Aminotrans_3"/>
</dbReference>
<evidence type="ECO:0000256" key="2">
    <source>
        <dbReference type="ARBA" id="ARBA00022898"/>
    </source>
</evidence>
<reference evidence="3" key="1">
    <citation type="submission" date="2020-05" db="EMBL/GenBank/DDBJ databases">
        <authorList>
            <person name="Chiriac C."/>
            <person name="Salcher M."/>
            <person name="Ghai R."/>
            <person name="Kavagutti S V."/>
        </authorList>
    </citation>
    <scope>NUCLEOTIDE SEQUENCE</scope>
</reference>
<dbReference type="PANTHER" id="PTHR43094:SF1">
    <property type="entry name" value="AMINOTRANSFERASE CLASS-III"/>
    <property type="match status" value="1"/>
</dbReference>
<comment type="similarity">
    <text evidence="1">Belongs to the class-III pyridoxal-phosphate-dependent aminotransferase family.</text>
</comment>
<dbReference type="CDD" id="cd00610">
    <property type="entry name" value="OAT_like"/>
    <property type="match status" value="1"/>
</dbReference>
<evidence type="ECO:0000313" key="6">
    <source>
        <dbReference type="EMBL" id="CAB5071519.1"/>
    </source>
</evidence>
<name>A0A6J6FYL3_9ZZZZ</name>
<dbReference type="NCBIfam" id="NF004718">
    <property type="entry name" value="PRK06062.1"/>
    <property type="match status" value="1"/>
</dbReference>
<dbReference type="SUPFAM" id="SSF53383">
    <property type="entry name" value="PLP-dependent transferases"/>
    <property type="match status" value="1"/>
</dbReference>
<dbReference type="InterPro" id="IPR015424">
    <property type="entry name" value="PyrdxlP-dep_Trfase"/>
</dbReference>
<evidence type="ECO:0000313" key="3">
    <source>
        <dbReference type="EMBL" id="CAB4592034.1"/>
    </source>
</evidence>
<gene>
    <name evidence="3" type="ORF">UFOPK1773_00889</name>
    <name evidence="4" type="ORF">UFOPK2589_00098</name>
    <name evidence="5" type="ORF">UFOPK2931_00936</name>
    <name evidence="6" type="ORF">UFOPK4372_00451</name>
</gene>
<dbReference type="Gene3D" id="3.90.1150.10">
    <property type="entry name" value="Aspartate Aminotransferase, domain 1"/>
    <property type="match status" value="1"/>
</dbReference>
<dbReference type="EMBL" id="CAEZXT010000003">
    <property type="protein sequence ID" value="CAB4688425.1"/>
    <property type="molecule type" value="Genomic_DNA"/>
</dbReference>
<dbReference type="EMBL" id="CAFBQZ010000022">
    <property type="protein sequence ID" value="CAB5071519.1"/>
    <property type="molecule type" value="Genomic_DNA"/>
</dbReference>
<evidence type="ECO:0000313" key="4">
    <source>
        <dbReference type="EMBL" id="CAB4688425.1"/>
    </source>
</evidence>
<dbReference type="GO" id="GO:0030170">
    <property type="term" value="F:pyridoxal phosphate binding"/>
    <property type="evidence" value="ECO:0007669"/>
    <property type="project" value="InterPro"/>
</dbReference>
<dbReference type="Gene3D" id="3.40.640.10">
    <property type="entry name" value="Type I PLP-dependent aspartate aminotransferase-like (Major domain)"/>
    <property type="match status" value="1"/>
</dbReference>
<dbReference type="EMBL" id="CAEZUA010000058">
    <property type="protein sequence ID" value="CAB4592034.1"/>
    <property type="molecule type" value="Genomic_DNA"/>
</dbReference>
<dbReference type="GO" id="GO:0008483">
    <property type="term" value="F:transaminase activity"/>
    <property type="evidence" value="ECO:0007669"/>
    <property type="project" value="InterPro"/>
</dbReference>